<dbReference type="AlphaFoldDB" id="A0A1F6FJL2"/>
<proteinExistence type="predicted"/>
<comment type="caution">
    <text evidence="2">The sequence shown here is derived from an EMBL/GenBank/DDBJ whole genome shotgun (WGS) entry which is preliminary data.</text>
</comment>
<evidence type="ECO:0000313" key="2">
    <source>
        <dbReference type="EMBL" id="OGG86041.1"/>
    </source>
</evidence>
<feature type="compositionally biased region" description="Pro residues" evidence="1">
    <location>
        <begin position="256"/>
        <end position="265"/>
    </location>
</feature>
<name>A0A1F6FJL2_9BACT</name>
<protein>
    <submittedName>
        <fullName evidence="2">Uncharacterized protein</fullName>
    </submittedName>
</protein>
<reference evidence="2 3" key="1">
    <citation type="journal article" date="2016" name="Nat. Commun.">
        <title>Thousands of microbial genomes shed light on interconnected biogeochemical processes in an aquifer system.</title>
        <authorList>
            <person name="Anantharaman K."/>
            <person name="Brown C.T."/>
            <person name="Hug L.A."/>
            <person name="Sharon I."/>
            <person name="Castelle C.J."/>
            <person name="Probst A.J."/>
            <person name="Thomas B.C."/>
            <person name="Singh A."/>
            <person name="Wilkins M.J."/>
            <person name="Karaoz U."/>
            <person name="Brodie E.L."/>
            <person name="Williams K.H."/>
            <person name="Hubbard S.S."/>
            <person name="Banfield J.F."/>
        </authorList>
    </citation>
    <scope>NUCLEOTIDE SEQUENCE [LARGE SCALE GENOMIC DNA]</scope>
</reference>
<sequence>MNPSAPLIADDIFATEENLLGALVSIRNAALPAEEKAAIRDLILDYVGTTEEKRRAELKSEITKRLKPNTPAPKKSEPISTNQPVEAIAGRMRPVPLFTAAAVTTKPTEPKPREEVTAKMAVKAVEVLPKPPIPEPIKITDTPKLIPKPVEEPVRKETASVLTPPPSPTPAPSLATPLKDRINEIKHDVNRRVGNPVNLIDADEAIGREYMNALLSAMKSASTNDSSAKEALARLENVYKKVTDLVAQKNIQGKPSPKPPAPSPIPEKREPTPSVPTKEPVIKPETKNSTLLTNLMEKDKSVATTVSKLQSVSPLTTPISKPEQHKVPVKTAEIKENVSPRGDAKLSPVSTITALPEQIETLRKKSLDQETEAKKPITDLENEKVTAGLKQLLSEWKLFRGSGWFGTGPTGVNHPLYTKLAGLSMAAVVAGRFEGATPEVKQTLADYMNGWHYEQGITHEMGESFDHYLRRVILHILGKQREFSQPDQK</sequence>
<dbReference type="EMBL" id="MFMS01000002">
    <property type="protein sequence ID" value="OGG86041.1"/>
    <property type="molecule type" value="Genomic_DNA"/>
</dbReference>
<dbReference type="STRING" id="1798531.A2392_01060"/>
<dbReference type="Proteomes" id="UP000177395">
    <property type="component" value="Unassembled WGS sequence"/>
</dbReference>
<dbReference type="PRINTS" id="PR01217">
    <property type="entry name" value="PRICHEXTENSN"/>
</dbReference>
<evidence type="ECO:0000256" key="1">
    <source>
        <dbReference type="SAM" id="MobiDB-lite"/>
    </source>
</evidence>
<organism evidence="2 3">
    <name type="scientific">Candidatus Kaiserbacteria bacterium RIFOXYB1_FULL_46_14</name>
    <dbReference type="NCBI Taxonomy" id="1798531"/>
    <lineage>
        <taxon>Bacteria</taxon>
        <taxon>Candidatus Kaiseribacteriota</taxon>
    </lineage>
</organism>
<feature type="region of interest" description="Disordered" evidence="1">
    <location>
        <begin position="247"/>
        <end position="282"/>
    </location>
</feature>
<accession>A0A1F6FJL2</accession>
<evidence type="ECO:0000313" key="3">
    <source>
        <dbReference type="Proteomes" id="UP000177395"/>
    </source>
</evidence>
<gene>
    <name evidence="2" type="ORF">A2392_01060</name>
</gene>